<sequence>VTMSGKSMKGIRKLERPRPLHLNSDQEKGSTGTLSPTDNPPLRNDTTDEEVLNELEALHISVNNGNLDKTTLSQIVHVCNLLKSRGALIESSFKEQLDCYFVTLRNASRDERLDVIDRLRLLEVIELRAMGWKSNENIEEYYKRKYIEHEISQSYDFTPLANSSSTQLAYATQPSQQASLPASASPPLSLQPTEVLKSSGKFGKPAKIPGRNFLKDEIVIRNSDSGKVNPGVRDRLVQITGANEDNILRAKDLIEDTIRRNASPIRDVGDEGSPNYGMVVAKENQTSSGPKPSLVHSYSMGDASMGEYTRDVSVGRDTIRINGHKEILVKTAKLVLEKYFGGQCDYANKVTVDMLSPPNRGSYVSPEPGLLSNSRSASDLGRATSWHGLASRRRSGPASSQTSSSSDEETFKDDSGDLDSSDKGVAPSPKHIVKSTSIAKSLPAQMKSVAEPPPVSRQSKVPGYMPDVAPKVDRPQVPATASVVTADPPPSAAPKKKNYSRDFLLGCARSPYATEMPPDFPSLDPDVANLMVKQANTDILVGIKAQLETPDPGSTEQGRIEFFVDCTANADPEFEGRGGEDIAAEISSALAQAYRSPKCLDLRSLAVVPGQQRSIPAPARFDLDEHRTGVRSCITTAWCTLKTPG</sequence>
<keyword evidence="2" id="KW-1185">Reference proteome</keyword>
<dbReference type="EMBL" id="JABSTQ010009320">
    <property type="protein sequence ID" value="KAG0430466.1"/>
    <property type="molecule type" value="Genomic_DNA"/>
</dbReference>
<evidence type="ECO:0000313" key="1">
    <source>
        <dbReference type="EMBL" id="KAG0430466.1"/>
    </source>
</evidence>
<name>A0AC60Q927_IXOPE</name>
<evidence type="ECO:0000313" key="2">
    <source>
        <dbReference type="Proteomes" id="UP000805193"/>
    </source>
</evidence>
<protein>
    <submittedName>
        <fullName evidence="1">Uncharacterized protein</fullName>
    </submittedName>
</protein>
<organism evidence="1 2">
    <name type="scientific">Ixodes persulcatus</name>
    <name type="common">Taiga tick</name>
    <dbReference type="NCBI Taxonomy" id="34615"/>
    <lineage>
        <taxon>Eukaryota</taxon>
        <taxon>Metazoa</taxon>
        <taxon>Ecdysozoa</taxon>
        <taxon>Arthropoda</taxon>
        <taxon>Chelicerata</taxon>
        <taxon>Arachnida</taxon>
        <taxon>Acari</taxon>
        <taxon>Parasitiformes</taxon>
        <taxon>Ixodida</taxon>
        <taxon>Ixodoidea</taxon>
        <taxon>Ixodidae</taxon>
        <taxon>Ixodinae</taxon>
        <taxon>Ixodes</taxon>
    </lineage>
</organism>
<feature type="non-terminal residue" evidence="1">
    <location>
        <position position="1"/>
    </location>
</feature>
<reference evidence="1 2" key="1">
    <citation type="journal article" date="2020" name="Cell">
        <title>Large-Scale Comparative Analyses of Tick Genomes Elucidate Their Genetic Diversity and Vector Capacities.</title>
        <authorList>
            <consortium name="Tick Genome and Microbiome Consortium (TIGMIC)"/>
            <person name="Jia N."/>
            <person name="Wang J."/>
            <person name="Shi W."/>
            <person name="Du L."/>
            <person name="Sun Y."/>
            <person name="Zhan W."/>
            <person name="Jiang J.F."/>
            <person name="Wang Q."/>
            <person name="Zhang B."/>
            <person name="Ji P."/>
            <person name="Bell-Sakyi L."/>
            <person name="Cui X.M."/>
            <person name="Yuan T.T."/>
            <person name="Jiang B.G."/>
            <person name="Yang W.F."/>
            <person name="Lam T.T."/>
            <person name="Chang Q.C."/>
            <person name="Ding S.J."/>
            <person name="Wang X.J."/>
            <person name="Zhu J.G."/>
            <person name="Ruan X.D."/>
            <person name="Zhao L."/>
            <person name="Wei J.T."/>
            <person name="Ye R.Z."/>
            <person name="Que T.C."/>
            <person name="Du C.H."/>
            <person name="Zhou Y.H."/>
            <person name="Cheng J.X."/>
            <person name="Dai P.F."/>
            <person name="Guo W.B."/>
            <person name="Han X.H."/>
            <person name="Huang E.J."/>
            <person name="Li L.F."/>
            <person name="Wei W."/>
            <person name="Gao Y.C."/>
            <person name="Liu J.Z."/>
            <person name="Shao H.Z."/>
            <person name="Wang X."/>
            <person name="Wang C.C."/>
            <person name="Yang T.C."/>
            <person name="Huo Q.B."/>
            <person name="Li W."/>
            <person name="Chen H.Y."/>
            <person name="Chen S.E."/>
            <person name="Zhou L.G."/>
            <person name="Ni X.B."/>
            <person name="Tian J.H."/>
            <person name="Sheng Y."/>
            <person name="Liu T."/>
            <person name="Pan Y.S."/>
            <person name="Xia L.Y."/>
            <person name="Li J."/>
            <person name="Zhao F."/>
            <person name="Cao W.C."/>
        </authorList>
    </citation>
    <scope>NUCLEOTIDE SEQUENCE [LARGE SCALE GENOMIC DNA]</scope>
    <source>
        <strain evidence="1">Iper-2018</strain>
    </source>
</reference>
<accession>A0AC60Q927</accession>
<proteinExistence type="predicted"/>
<comment type="caution">
    <text evidence="1">The sequence shown here is derived from an EMBL/GenBank/DDBJ whole genome shotgun (WGS) entry which is preliminary data.</text>
</comment>
<gene>
    <name evidence="1" type="ORF">HPB47_022668</name>
</gene>
<dbReference type="Proteomes" id="UP000805193">
    <property type="component" value="Unassembled WGS sequence"/>
</dbReference>